<dbReference type="EMBL" id="JAWDGP010004277">
    <property type="protein sequence ID" value="KAK3765692.1"/>
    <property type="molecule type" value="Genomic_DNA"/>
</dbReference>
<gene>
    <name evidence="2" type="ORF">RRG08_026168</name>
</gene>
<comment type="caution">
    <text evidence="2">The sequence shown here is derived from an EMBL/GenBank/DDBJ whole genome shotgun (WGS) entry which is preliminary data.</text>
</comment>
<evidence type="ECO:0000313" key="3">
    <source>
        <dbReference type="Proteomes" id="UP001283361"/>
    </source>
</evidence>
<keyword evidence="1" id="KW-0732">Signal</keyword>
<feature type="signal peptide" evidence="1">
    <location>
        <begin position="1"/>
        <end position="15"/>
    </location>
</feature>
<sequence length="75" mass="8334">MSIILILIMAWHACCFWGPGPIPLAVREAGTPIVNRMKHTNDMISNNAGVINVCCNGPRQKHDIFFLGMSTSRYC</sequence>
<name>A0AAE1DCS8_9GAST</name>
<dbReference type="AlphaFoldDB" id="A0AAE1DCS8"/>
<evidence type="ECO:0008006" key="4">
    <source>
        <dbReference type="Google" id="ProtNLM"/>
    </source>
</evidence>
<keyword evidence="3" id="KW-1185">Reference proteome</keyword>
<dbReference type="Proteomes" id="UP001283361">
    <property type="component" value="Unassembled WGS sequence"/>
</dbReference>
<protein>
    <recommendedName>
        <fullName evidence="4">Secreted protein</fullName>
    </recommendedName>
</protein>
<proteinExistence type="predicted"/>
<evidence type="ECO:0000313" key="2">
    <source>
        <dbReference type="EMBL" id="KAK3765692.1"/>
    </source>
</evidence>
<accession>A0AAE1DCS8</accession>
<organism evidence="2 3">
    <name type="scientific">Elysia crispata</name>
    <name type="common">lettuce slug</name>
    <dbReference type="NCBI Taxonomy" id="231223"/>
    <lineage>
        <taxon>Eukaryota</taxon>
        <taxon>Metazoa</taxon>
        <taxon>Spiralia</taxon>
        <taxon>Lophotrochozoa</taxon>
        <taxon>Mollusca</taxon>
        <taxon>Gastropoda</taxon>
        <taxon>Heterobranchia</taxon>
        <taxon>Euthyneura</taxon>
        <taxon>Panpulmonata</taxon>
        <taxon>Sacoglossa</taxon>
        <taxon>Placobranchoidea</taxon>
        <taxon>Plakobranchidae</taxon>
        <taxon>Elysia</taxon>
    </lineage>
</organism>
<evidence type="ECO:0000256" key="1">
    <source>
        <dbReference type="SAM" id="SignalP"/>
    </source>
</evidence>
<feature type="chain" id="PRO_5041981503" description="Secreted protein" evidence="1">
    <location>
        <begin position="16"/>
        <end position="75"/>
    </location>
</feature>
<reference evidence="2" key="1">
    <citation type="journal article" date="2023" name="G3 (Bethesda)">
        <title>A reference genome for the long-term kleptoplast-retaining sea slug Elysia crispata morphotype clarki.</title>
        <authorList>
            <person name="Eastman K.E."/>
            <person name="Pendleton A.L."/>
            <person name="Shaikh M.A."/>
            <person name="Suttiyut T."/>
            <person name="Ogas R."/>
            <person name="Tomko P."/>
            <person name="Gavelis G."/>
            <person name="Widhalm J.R."/>
            <person name="Wisecaver J.H."/>
        </authorList>
    </citation>
    <scope>NUCLEOTIDE SEQUENCE</scope>
    <source>
        <strain evidence="2">ECLA1</strain>
    </source>
</reference>